<organism evidence="2 3">
    <name type="scientific">Anaeromyxobacter diazotrophicus</name>
    <dbReference type="NCBI Taxonomy" id="2590199"/>
    <lineage>
        <taxon>Bacteria</taxon>
        <taxon>Pseudomonadati</taxon>
        <taxon>Myxococcota</taxon>
        <taxon>Myxococcia</taxon>
        <taxon>Myxococcales</taxon>
        <taxon>Cystobacterineae</taxon>
        <taxon>Anaeromyxobacteraceae</taxon>
        <taxon>Anaeromyxobacter</taxon>
    </lineage>
</organism>
<proteinExistence type="predicted"/>
<dbReference type="RefSeq" id="WP_176065588.1">
    <property type="nucleotide sequence ID" value="NZ_BJTG01000005.1"/>
</dbReference>
<accession>A0A7I9VMW5</accession>
<keyword evidence="1" id="KW-0472">Membrane</keyword>
<keyword evidence="1" id="KW-0812">Transmembrane</keyword>
<sequence>MIASNALVLAGVLVGAVYLGEDVSDPMGSLAWIALDSALAAGAVLRLTKRQRRSVRFLAALALVAVAGVGFLVGSRSRTRAYNECVEHGEAIRGGLRRYMEREGHYPATLEQAVAQGRMCLRPLRGTILRYSTTGHAYELQFGDHLVTWRATDREAFIARK</sequence>
<dbReference type="AlphaFoldDB" id="A0A7I9VMW5"/>
<gene>
    <name evidence="2" type="ORF">AMYX_24830</name>
</gene>
<dbReference type="Proteomes" id="UP000503640">
    <property type="component" value="Unassembled WGS sequence"/>
</dbReference>
<evidence type="ECO:0000256" key="1">
    <source>
        <dbReference type="SAM" id="Phobius"/>
    </source>
</evidence>
<keyword evidence="3" id="KW-1185">Reference proteome</keyword>
<feature type="transmembrane region" description="Helical" evidence="1">
    <location>
        <begin position="29"/>
        <end position="48"/>
    </location>
</feature>
<dbReference type="EMBL" id="BJTG01000005">
    <property type="protein sequence ID" value="GEJ57742.1"/>
    <property type="molecule type" value="Genomic_DNA"/>
</dbReference>
<keyword evidence="1" id="KW-1133">Transmembrane helix</keyword>
<comment type="caution">
    <text evidence="2">The sequence shown here is derived from an EMBL/GenBank/DDBJ whole genome shotgun (WGS) entry which is preliminary data.</text>
</comment>
<evidence type="ECO:0000313" key="2">
    <source>
        <dbReference type="EMBL" id="GEJ57742.1"/>
    </source>
</evidence>
<name>A0A7I9VMW5_9BACT</name>
<feature type="transmembrane region" description="Helical" evidence="1">
    <location>
        <begin position="55"/>
        <end position="74"/>
    </location>
</feature>
<reference evidence="3" key="1">
    <citation type="journal article" date="2020" name="Appl. Environ. Microbiol.">
        <title>Diazotrophic Anaeromyxobacter Isolates from Soils.</title>
        <authorList>
            <person name="Masuda Y."/>
            <person name="Yamanaka H."/>
            <person name="Xu Z.X."/>
            <person name="Shiratori Y."/>
            <person name="Aono T."/>
            <person name="Amachi S."/>
            <person name="Senoo K."/>
            <person name="Itoh H."/>
        </authorList>
    </citation>
    <scope>NUCLEOTIDE SEQUENCE [LARGE SCALE GENOMIC DNA]</scope>
    <source>
        <strain evidence="3">R267</strain>
    </source>
</reference>
<evidence type="ECO:0000313" key="3">
    <source>
        <dbReference type="Proteomes" id="UP000503640"/>
    </source>
</evidence>
<protein>
    <submittedName>
        <fullName evidence="2">Uncharacterized protein</fullName>
    </submittedName>
</protein>